<accession>A0ACB9CUE2</accession>
<protein>
    <submittedName>
        <fullName evidence="1">Uncharacterized protein</fullName>
    </submittedName>
</protein>
<name>A0ACB9CUE2_CICIN</name>
<proteinExistence type="predicted"/>
<reference evidence="2" key="1">
    <citation type="journal article" date="2022" name="Mol. Ecol. Resour.">
        <title>The genomes of chicory, endive, great burdock and yacon provide insights into Asteraceae palaeo-polyploidization history and plant inulin production.</title>
        <authorList>
            <person name="Fan W."/>
            <person name="Wang S."/>
            <person name="Wang H."/>
            <person name="Wang A."/>
            <person name="Jiang F."/>
            <person name="Liu H."/>
            <person name="Zhao H."/>
            <person name="Xu D."/>
            <person name="Zhang Y."/>
        </authorList>
    </citation>
    <scope>NUCLEOTIDE SEQUENCE [LARGE SCALE GENOMIC DNA]</scope>
    <source>
        <strain evidence="2">cv. Punajuju</strain>
    </source>
</reference>
<dbReference type="EMBL" id="CM042013">
    <property type="protein sequence ID" value="KAI3737919.1"/>
    <property type="molecule type" value="Genomic_DNA"/>
</dbReference>
<evidence type="ECO:0000313" key="2">
    <source>
        <dbReference type="Proteomes" id="UP001055811"/>
    </source>
</evidence>
<sequence>MCTRYNYSIYFCYLTNSMKTYLFNVLSSSTTLYNKSIVYATENPINKINCKLATFKTYEGWIQLIQATTHQSLKLA</sequence>
<organism evidence="1 2">
    <name type="scientific">Cichorium intybus</name>
    <name type="common">Chicory</name>
    <dbReference type="NCBI Taxonomy" id="13427"/>
    <lineage>
        <taxon>Eukaryota</taxon>
        <taxon>Viridiplantae</taxon>
        <taxon>Streptophyta</taxon>
        <taxon>Embryophyta</taxon>
        <taxon>Tracheophyta</taxon>
        <taxon>Spermatophyta</taxon>
        <taxon>Magnoliopsida</taxon>
        <taxon>eudicotyledons</taxon>
        <taxon>Gunneridae</taxon>
        <taxon>Pentapetalae</taxon>
        <taxon>asterids</taxon>
        <taxon>campanulids</taxon>
        <taxon>Asterales</taxon>
        <taxon>Asteraceae</taxon>
        <taxon>Cichorioideae</taxon>
        <taxon>Cichorieae</taxon>
        <taxon>Cichoriinae</taxon>
        <taxon>Cichorium</taxon>
    </lineage>
</organism>
<keyword evidence="2" id="KW-1185">Reference proteome</keyword>
<reference evidence="1 2" key="2">
    <citation type="journal article" date="2022" name="Mol. Ecol. Resour.">
        <title>The genomes of chicory, endive, great burdock and yacon provide insights into Asteraceae paleo-polyploidization history and plant inulin production.</title>
        <authorList>
            <person name="Fan W."/>
            <person name="Wang S."/>
            <person name="Wang H."/>
            <person name="Wang A."/>
            <person name="Jiang F."/>
            <person name="Liu H."/>
            <person name="Zhao H."/>
            <person name="Xu D."/>
            <person name="Zhang Y."/>
        </authorList>
    </citation>
    <scope>NUCLEOTIDE SEQUENCE [LARGE SCALE GENOMIC DNA]</scope>
    <source>
        <strain evidence="2">cv. Punajuju</strain>
        <tissue evidence="1">Leaves</tissue>
    </source>
</reference>
<dbReference type="Proteomes" id="UP001055811">
    <property type="component" value="Linkage Group LG05"/>
</dbReference>
<evidence type="ECO:0000313" key="1">
    <source>
        <dbReference type="EMBL" id="KAI3737919.1"/>
    </source>
</evidence>
<gene>
    <name evidence="1" type="ORF">L2E82_27935</name>
</gene>
<comment type="caution">
    <text evidence="1">The sequence shown here is derived from an EMBL/GenBank/DDBJ whole genome shotgun (WGS) entry which is preliminary data.</text>
</comment>